<gene>
    <name evidence="1" type="ORF">FJSC11DRAFT_3085</name>
</gene>
<organism evidence="1 2">
    <name type="scientific">Fischerella thermalis JSC-11</name>
    <dbReference type="NCBI Taxonomy" id="741277"/>
    <lineage>
        <taxon>Bacteria</taxon>
        <taxon>Bacillati</taxon>
        <taxon>Cyanobacteriota</taxon>
        <taxon>Cyanophyceae</taxon>
        <taxon>Nostocales</taxon>
        <taxon>Hapalosiphonaceae</taxon>
        <taxon>Fischerella</taxon>
    </lineage>
</organism>
<dbReference type="RefSeq" id="WP_009458026.1">
    <property type="nucleotide sequence ID" value="NZ_AGIZ01000009.1"/>
</dbReference>
<dbReference type="GeneID" id="43302009"/>
<name>G6FVZ4_9CYAN</name>
<accession>G6FVZ4</accession>
<keyword evidence="2" id="KW-1185">Reference proteome</keyword>
<sequence>MKRIEVEKRTILIGLAGSHGYGLNRPESDYDYQGLKNPFP</sequence>
<evidence type="ECO:0000313" key="1">
    <source>
        <dbReference type="EMBL" id="EHC11633.1"/>
    </source>
</evidence>
<proteinExistence type="predicted"/>
<dbReference type="AlphaFoldDB" id="G6FVZ4"/>
<reference evidence="1 2" key="1">
    <citation type="submission" date="2011-09" db="EMBL/GenBank/DDBJ databases">
        <title>The draft genome of Fischerella sp. JSC-11.</title>
        <authorList>
            <consortium name="US DOE Joint Genome Institute (JGI-PGF)"/>
            <person name="Lucas S."/>
            <person name="Han J."/>
            <person name="Lapidus A."/>
            <person name="Cheng J.-F."/>
            <person name="Goodwin L."/>
            <person name="Pitluck S."/>
            <person name="Peters L."/>
            <person name="Land M.L."/>
            <person name="Hauser L."/>
            <person name="Sarkisova S."/>
            <person name="Bryant D.A."/>
            <person name="Brown I."/>
            <person name="Woyke T.J."/>
        </authorList>
    </citation>
    <scope>NUCLEOTIDE SEQUENCE [LARGE SCALE GENOMIC DNA]</scope>
    <source>
        <strain evidence="1 2">JSC-11</strain>
    </source>
</reference>
<protein>
    <submittedName>
        <fullName evidence="1">Uncharacterized protein</fullName>
    </submittedName>
</protein>
<evidence type="ECO:0000313" key="2">
    <source>
        <dbReference type="Proteomes" id="UP000004344"/>
    </source>
</evidence>
<comment type="caution">
    <text evidence="1">The sequence shown here is derived from an EMBL/GenBank/DDBJ whole genome shotgun (WGS) entry which is preliminary data.</text>
</comment>
<dbReference type="Proteomes" id="UP000004344">
    <property type="component" value="Unassembled WGS sequence"/>
</dbReference>
<dbReference type="EMBL" id="AGIZ01000009">
    <property type="protein sequence ID" value="EHC11633.1"/>
    <property type="molecule type" value="Genomic_DNA"/>
</dbReference>